<dbReference type="Proteomes" id="UP000288766">
    <property type="component" value="Unassembled WGS sequence"/>
</dbReference>
<accession>A0A438PQ46</accession>
<gene>
    <name evidence="2" type="ORF">ECC12_06900</name>
</gene>
<protein>
    <submittedName>
        <fullName evidence="2">Outer membrane protein</fullName>
    </submittedName>
</protein>
<dbReference type="EMBL" id="RJEO01000020">
    <property type="protein sequence ID" value="RVY27591.1"/>
    <property type="molecule type" value="Genomic_DNA"/>
</dbReference>
<comment type="caution">
    <text evidence="2">The sequence shown here is derived from an EMBL/GenBank/DDBJ whole genome shotgun (WGS) entry which is preliminary data.</text>
</comment>
<reference evidence="2 3" key="1">
    <citation type="submission" date="2018-10" db="EMBL/GenBank/DDBJ databases">
        <title>Genetic determinants and prediction of antibiotic resistance phenotypes in Helicobacter pylori.</title>
        <authorList>
            <person name="Wagner K."/>
        </authorList>
    </citation>
    <scope>NUCLEOTIDE SEQUENCE [LARGE SCALE GENOMIC DNA]</scope>
    <source>
        <strain evidence="2 3">ZH15</strain>
    </source>
</reference>
<sequence length="1229" mass="131510">MIKKARKFIPFFLIGSLLAEDNGWYMSVGYQIGGTQQFINNKQLLENENIINSVTQSAINIAGPTTGLITLSSQSVIDALGYGVSNTVGNQLEGISNILNQIGKRKDFYSSRQISSISQQIIGLKGSSDPLKAHSSQITAKLLSNTQSAFDEGIVISTSIISSINSLNPSNNTKEVKAQLQNTAQSMTELLQQIEHSITKTTSTTYAQSLLSNLTDAVNASSNNTAYVSALVNALNTLGVGVFPTTTSTHVVLNPPGQVVFYPANSILGSTSSNSNNQQQYNNTLLMNTLQGTLSANNQNNPNGCTNQIQCLEQFIQNLAPLAATPTSNNQANQQVQAIAQKLQSVAINTLDNNAINNTTYNLNNLHNALNFQAYQSTIEQYNNALKQISWISFTEPKNLLKNTSNNYQIGTVTNAQGQNISAYDCMTATGSLSSDASSGISCSATSSTSNTNSANNTNSFDNSLVATSKVQTINGKEQIGVNSFNLVSQVWSVYNSLKTSEENLKKNANILCANGTQSGTSSCNSSSGGLSISGNSQLQNILSPTNGTSTTAQAKSNAPKLKAMVVVNNEEEAKTTNLAQSSGPTTQSPNSTVMGALNTVLQNVNNFQQSIQSAFQNQESNIQAWANAIYNTSGNQSQEMTPNNNQDLRIQLRANFYQLINTINQQTPTSVQAMINQSQQTQQTSGATSNNNACGNGTTSWCYQQWSDSKAYYSGLQSALGYQTQATTQSGSSGGNSITYNVQQITLTSGGLLNQIITNLKGVNGGSNGGSSGNGTSQITTAYQMLTDASDGKLGTYSSSGNNNGYTPCNSTNGSNGASGSNCYTPNKQNTTSATTATTTTDSNLQKVYSDAQKIANIIASSGNNKGVENGLKQFFEALKSNSSSLSNLCNGSSGASSTCSGGLINLLGAIPINGVSDTNNLVNLLTEFIKTAGFIQNNDNSVSTSLTSAFQAITSAISQGFQALQNDISPNAILTLLQEITSNTTTIQSFSQTLRQLLGDKTFFMVQQKLIDAMINARNTVQNAQNQANNYGSQPVLSQYAAAKSTQHGMSNGLGVGIGYKYFFGKARKLGLRHYFFFDYGFSEIGLANQSVKANIFAYGVGTDFLWNLFRRTYNTKALNFGLFAGVQLGGATWLSSLRQQIIDNWGNANDIHSTNFQVALNFGVRTNFAEFKRFAKKFHNQGVISQKSVEFGIKVPLINQAYLSSTGADVSYRRLYTFYINYIMGF</sequence>
<dbReference type="RefSeq" id="WP_127923858.1">
    <property type="nucleotide sequence ID" value="NZ_RJEO01000020.1"/>
</dbReference>
<evidence type="ECO:0000313" key="2">
    <source>
        <dbReference type="EMBL" id="RVY27591.1"/>
    </source>
</evidence>
<evidence type="ECO:0000256" key="1">
    <source>
        <dbReference type="SAM" id="Coils"/>
    </source>
</evidence>
<name>A0A438PQ46_HELPX</name>
<proteinExistence type="predicted"/>
<dbReference type="Pfam" id="PF01856">
    <property type="entry name" value="HP_OMP"/>
    <property type="match status" value="1"/>
</dbReference>
<dbReference type="InterPro" id="IPR002718">
    <property type="entry name" value="OMP_Helicobacter"/>
</dbReference>
<dbReference type="AlphaFoldDB" id="A0A438PQ46"/>
<organism evidence="2 3">
    <name type="scientific">Helicobacter pylori</name>
    <name type="common">Campylobacter pylori</name>
    <dbReference type="NCBI Taxonomy" id="210"/>
    <lineage>
        <taxon>Bacteria</taxon>
        <taxon>Pseudomonadati</taxon>
        <taxon>Campylobacterota</taxon>
        <taxon>Epsilonproteobacteria</taxon>
        <taxon>Campylobacterales</taxon>
        <taxon>Helicobacteraceae</taxon>
        <taxon>Helicobacter</taxon>
    </lineage>
</organism>
<evidence type="ECO:0000313" key="3">
    <source>
        <dbReference type="Proteomes" id="UP000288766"/>
    </source>
</evidence>
<dbReference type="PRINTS" id="PR01776">
    <property type="entry name" value="HPOMPFAMILY"/>
</dbReference>
<feature type="coiled-coil region" evidence="1">
    <location>
        <begin position="1009"/>
        <end position="1036"/>
    </location>
</feature>
<keyword evidence="1" id="KW-0175">Coiled coil</keyword>